<evidence type="ECO:0000313" key="2">
    <source>
        <dbReference type="EMBL" id="KAA8889205.1"/>
    </source>
</evidence>
<dbReference type="SUPFAM" id="SSF160631">
    <property type="entry name" value="SMI1/KNR4-like"/>
    <property type="match status" value="1"/>
</dbReference>
<feature type="domain" description="Knr4/Smi1-like" evidence="1">
    <location>
        <begin position="56"/>
        <end position="183"/>
    </location>
</feature>
<dbReference type="Proteomes" id="UP000323876">
    <property type="component" value="Unassembled WGS sequence"/>
</dbReference>
<dbReference type="Pfam" id="PF09346">
    <property type="entry name" value="SMI1_KNR4"/>
    <property type="match status" value="1"/>
</dbReference>
<dbReference type="InterPro" id="IPR018958">
    <property type="entry name" value="Knr4/Smi1-like_dom"/>
</dbReference>
<dbReference type="RefSeq" id="WP_150401479.1">
    <property type="nucleotide sequence ID" value="NZ_VXLC01000003.1"/>
</dbReference>
<gene>
    <name evidence="2" type="ORF">F3087_09605</name>
</gene>
<keyword evidence="3" id="KW-1185">Reference proteome</keyword>
<evidence type="ECO:0000313" key="3">
    <source>
        <dbReference type="Proteomes" id="UP000323876"/>
    </source>
</evidence>
<dbReference type="InterPro" id="IPR037883">
    <property type="entry name" value="Knr4/Smi1-like_sf"/>
</dbReference>
<dbReference type="SMART" id="SM00860">
    <property type="entry name" value="SMI1_KNR4"/>
    <property type="match status" value="1"/>
</dbReference>
<dbReference type="OrthoDB" id="458118at2"/>
<reference evidence="2 3" key="1">
    <citation type="submission" date="2019-09" db="EMBL/GenBank/DDBJ databases">
        <authorList>
            <person name="Wang X."/>
        </authorList>
    </citation>
    <scope>NUCLEOTIDE SEQUENCE [LARGE SCALE GENOMIC DNA]</scope>
    <source>
        <strain evidence="2 3">CICC 11023</strain>
    </source>
</reference>
<dbReference type="AlphaFoldDB" id="A0A5N0EMH6"/>
<name>A0A5N0EMH6_9NOCA</name>
<dbReference type="EMBL" id="VXLC01000003">
    <property type="protein sequence ID" value="KAA8889205.1"/>
    <property type="molecule type" value="Genomic_DNA"/>
</dbReference>
<evidence type="ECO:0000259" key="1">
    <source>
        <dbReference type="SMART" id="SM00860"/>
    </source>
</evidence>
<proteinExistence type="predicted"/>
<dbReference type="Gene3D" id="3.40.1580.10">
    <property type="entry name" value="SMI1/KNR4-like"/>
    <property type="match status" value="1"/>
</dbReference>
<organism evidence="2 3">
    <name type="scientific">Nocardia colli</name>
    <dbReference type="NCBI Taxonomy" id="2545717"/>
    <lineage>
        <taxon>Bacteria</taxon>
        <taxon>Bacillati</taxon>
        <taxon>Actinomycetota</taxon>
        <taxon>Actinomycetes</taxon>
        <taxon>Mycobacteriales</taxon>
        <taxon>Nocardiaceae</taxon>
        <taxon>Nocardia</taxon>
    </lineage>
</organism>
<comment type="caution">
    <text evidence="2">The sequence shown here is derived from an EMBL/GenBank/DDBJ whole genome shotgun (WGS) entry which is preliminary data.</text>
</comment>
<accession>A0A5N0EMH6</accession>
<sequence>MNIVPPSTTTQWHGFLRSYSSEFPDSEFMRSMAEDGRADQFLSAAQRSAGWLGYEPASADEILAAEQRLGVGLPPTYRNFLATSNGWNTISYAVDLLTADEIGWFPALESELMAAWSGSSFEELFPLLERCLLVSNDDGGSGQYLLLHAADVAADGEWTAYEWWPGDGDDPERYDNFAVLIASLWESAVESD</sequence>
<protein>
    <submittedName>
        <fullName evidence="2">SMI1/KNR4 family protein</fullName>
    </submittedName>
</protein>